<gene>
    <name evidence="1" type="ORF">NSP04_01635</name>
</gene>
<sequence length="52" mass="5618">MAIVFAVPLEPVGRCAAGDASSAKEGLEMEIDKFGFNGIQTFELERMDSLEP</sequence>
<keyword evidence="2" id="KW-1185">Reference proteome</keyword>
<comment type="caution">
    <text evidence="1">The sequence shown here is derived from an EMBL/GenBank/DDBJ whole genome shotgun (WGS) entry which is preliminary data.</text>
</comment>
<accession>A0ABT1XEN3</accession>
<reference evidence="1" key="1">
    <citation type="submission" date="2022-07" db="EMBL/GenBank/DDBJ databases">
        <authorList>
            <person name="Xamxidin M."/>
        </authorList>
    </citation>
    <scope>NUCLEOTIDE SEQUENCE</scope>
    <source>
        <strain evidence="1">YS8-69</strain>
    </source>
</reference>
<evidence type="ECO:0000313" key="2">
    <source>
        <dbReference type="Proteomes" id="UP001165267"/>
    </source>
</evidence>
<proteinExistence type="predicted"/>
<dbReference type="Proteomes" id="UP001165267">
    <property type="component" value="Unassembled WGS sequence"/>
</dbReference>
<dbReference type="EMBL" id="JANKHG010000001">
    <property type="protein sequence ID" value="MCR2745344.1"/>
    <property type="molecule type" value="Genomic_DNA"/>
</dbReference>
<dbReference type="RefSeq" id="WP_257510587.1">
    <property type="nucleotide sequence ID" value="NZ_JANKHG010000001.1"/>
</dbReference>
<name>A0ABT1XEN3_9BURK</name>
<protein>
    <submittedName>
        <fullName evidence="1">Uncharacterized protein</fullName>
    </submittedName>
</protein>
<evidence type="ECO:0000313" key="1">
    <source>
        <dbReference type="EMBL" id="MCR2745344.1"/>
    </source>
</evidence>
<organism evidence="1 2">
    <name type="scientific">Limnobacter parvus</name>
    <dbReference type="NCBI Taxonomy" id="2939690"/>
    <lineage>
        <taxon>Bacteria</taxon>
        <taxon>Pseudomonadati</taxon>
        <taxon>Pseudomonadota</taxon>
        <taxon>Betaproteobacteria</taxon>
        <taxon>Burkholderiales</taxon>
        <taxon>Burkholderiaceae</taxon>
        <taxon>Limnobacter</taxon>
    </lineage>
</organism>